<evidence type="ECO:0000313" key="4">
    <source>
        <dbReference type="Proteomes" id="UP000266723"/>
    </source>
</evidence>
<dbReference type="InterPro" id="IPR029523">
    <property type="entry name" value="INO80B/Ies2"/>
</dbReference>
<accession>A0ABQ7B5F3</accession>
<dbReference type="Proteomes" id="UP000266723">
    <property type="component" value="Unassembled WGS sequence"/>
</dbReference>
<feature type="compositionally biased region" description="Basic and acidic residues" evidence="1">
    <location>
        <begin position="257"/>
        <end position="273"/>
    </location>
</feature>
<dbReference type="InterPro" id="IPR006880">
    <property type="entry name" value="INO80B_C"/>
</dbReference>
<dbReference type="InterPro" id="IPR007529">
    <property type="entry name" value="Znf_HIT"/>
</dbReference>
<reference evidence="3 4" key="1">
    <citation type="journal article" date="2020" name="BMC Genomics">
        <title>Intraspecific diversification of the crop wild relative Brassica cretica Lam. using demographic model selection.</title>
        <authorList>
            <person name="Kioukis A."/>
            <person name="Michalopoulou V.A."/>
            <person name="Briers L."/>
            <person name="Pirintsos S."/>
            <person name="Studholme D.J."/>
            <person name="Pavlidis P."/>
            <person name="Sarris P.F."/>
        </authorList>
    </citation>
    <scope>NUCLEOTIDE SEQUENCE [LARGE SCALE GENOMIC DNA]</scope>
    <source>
        <strain evidence="4">cv. PFS-1207/04</strain>
    </source>
</reference>
<feature type="compositionally biased region" description="Basic and acidic residues" evidence="1">
    <location>
        <begin position="216"/>
        <end position="250"/>
    </location>
</feature>
<protein>
    <recommendedName>
        <fullName evidence="2">INO80 complex subunit B-like conserved region domain-containing protein</fullName>
    </recommendedName>
</protein>
<feature type="region of interest" description="Disordered" evidence="1">
    <location>
        <begin position="154"/>
        <end position="273"/>
    </location>
</feature>
<feature type="compositionally biased region" description="Polar residues" evidence="1">
    <location>
        <begin position="169"/>
        <end position="184"/>
    </location>
</feature>
<evidence type="ECO:0000313" key="3">
    <source>
        <dbReference type="EMBL" id="KAF3527464.1"/>
    </source>
</evidence>
<organism evidence="3 4">
    <name type="scientific">Brassica cretica</name>
    <name type="common">Mustard</name>
    <dbReference type="NCBI Taxonomy" id="69181"/>
    <lineage>
        <taxon>Eukaryota</taxon>
        <taxon>Viridiplantae</taxon>
        <taxon>Streptophyta</taxon>
        <taxon>Embryophyta</taxon>
        <taxon>Tracheophyta</taxon>
        <taxon>Spermatophyta</taxon>
        <taxon>Magnoliopsida</taxon>
        <taxon>eudicotyledons</taxon>
        <taxon>Gunneridae</taxon>
        <taxon>Pentapetalae</taxon>
        <taxon>rosids</taxon>
        <taxon>malvids</taxon>
        <taxon>Brassicales</taxon>
        <taxon>Brassicaceae</taxon>
        <taxon>Brassiceae</taxon>
        <taxon>Brassica</taxon>
    </lineage>
</organism>
<feature type="compositionally biased region" description="Polar residues" evidence="1">
    <location>
        <begin position="48"/>
        <end position="57"/>
    </location>
</feature>
<dbReference type="SMART" id="SM01406">
    <property type="entry name" value="PAPA-1"/>
    <property type="match status" value="1"/>
</dbReference>
<sequence>MERASEGSPSTLAGFMERRKRSPLIRRPRDVKESFRSFTFPPPSPQPNIATSNEDNPSLNTLKLRLKLGGGVTRTIQANSETSTYTKATKTMRLGEINGPRVNPSEALRGASMSEKRKQGLKKRLLDPEQDSDEEIRYLAKLKSKRVTRDHINVEDKHDVTERDKLSMEGSTSRHIPTTRTRALQSVKDPYSTTGSGPLEFPDGLPCPSSKRQKQKLSEVEQQSKKAEAAQRRRIQSEKAAQEAEAEAIRKILGQDSGRKKKEEKIKKQQEERAQVPKTADACFLLSLANSLCVDFIFSYSQERATRSSTLPSDTIRLVIGPSGTTLTFSEDIGLPEIFKPITHRYPPPREKCVGPNCEKAYKYRDSKSKLPLCSLTCYKAIQEKMQQQPLIHC</sequence>
<proteinExistence type="predicted"/>
<feature type="domain" description="INO80 complex subunit B-like conserved region" evidence="2">
    <location>
        <begin position="221"/>
        <end position="333"/>
    </location>
</feature>
<dbReference type="Pfam" id="PF04438">
    <property type="entry name" value="zf-HIT"/>
    <property type="match status" value="1"/>
</dbReference>
<name>A0ABQ7B5F3_BRACR</name>
<evidence type="ECO:0000259" key="2">
    <source>
        <dbReference type="SMART" id="SM01406"/>
    </source>
</evidence>
<dbReference type="PANTHER" id="PTHR21561:SF16">
    <property type="entry name" value="PAPA-1-LIKE FAMILY PROTEIN _ ZINC FINGER (HIT TYPE) FAMILY PROTEIN"/>
    <property type="match status" value="1"/>
</dbReference>
<dbReference type="PANTHER" id="PTHR21561">
    <property type="entry name" value="INO80 COMPLEX SUBUNIT B"/>
    <property type="match status" value="1"/>
</dbReference>
<feature type="region of interest" description="Disordered" evidence="1">
    <location>
        <begin position="96"/>
        <end position="129"/>
    </location>
</feature>
<gene>
    <name evidence="3" type="ORF">DY000_02043750</name>
</gene>
<dbReference type="Pfam" id="PF04795">
    <property type="entry name" value="PAPA-1"/>
    <property type="match status" value="1"/>
</dbReference>
<dbReference type="EMBL" id="QGKV02001507">
    <property type="protein sequence ID" value="KAF3527464.1"/>
    <property type="molecule type" value="Genomic_DNA"/>
</dbReference>
<feature type="compositionally biased region" description="Basic and acidic residues" evidence="1">
    <location>
        <begin position="154"/>
        <end position="167"/>
    </location>
</feature>
<feature type="region of interest" description="Disordered" evidence="1">
    <location>
        <begin position="1"/>
        <end position="57"/>
    </location>
</feature>
<dbReference type="CDD" id="cd23021">
    <property type="entry name" value="zf-HIT_IN80B"/>
    <property type="match status" value="1"/>
</dbReference>
<keyword evidence="4" id="KW-1185">Reference proteome</keyword>
<evidence type="ECO:0000256" key="1">
    <source>
        <dbReference type="SAM" id="MobiDB-lite"/>
    </source>
</evidence>
<comment type="caution">
    <text evidence="3">The sequence shown here is derived from an EMBL/GenBank/DDBJ whole genome shotgun (WGS) entry which is preliminary data.</text>
</comment>